<dbReference type="GO" id="GO:0016811">
    <property type="term" value="F:hydrolase activity, acting on carbon-nitrogen (but not peptide) bonds, in linear amides"/>
    <property type="evidence" value="ECO:0007669"/>
    <property type="project" value="UniProtKB-ARBA"/>
</dbReference>
<accession>E1YCF8</accession>
<evidence type="ECO:0000313" key="3">
    <source>
        <dbReference type="EMBL" id="CBX28252.1"/>
    </source>
</evidence>
<dbReference type="Gene3D" id="3.60.110.10">
    <property type="entry name" value="Carbon-nitrogen hydrolase"/>
    <property type="match status" value="1"/>
</dbReference>
<dbReference type="InterPro" id="IPR036526">
    <property type="entry name" value="C-N_Hydrolase_sf"/>
</dbReference>
<dbReference type="PANTHER" id="PTHR43674:SF2">
    <property type="entry name" value="BETA-UREIDOPROPIONASE"/>
    <property type="match status" value="1"/>
</dbReference>
<dbReference type="PANTHER" id="PTHR43674">
    <property type="entry name" value="NITRILASE C965.09-RELATED"/>
    <property type="match status" value="1"/>
</dbReference>
<dbReference type="Pfam" id="PF00795">
    <property type="entry name" value="CN_hydrolase"/>
    <property type="match status" value="1"/>
</dbReference>
<organism evidence="3">
    <name type="scientific">uncultured Desulfobacterium sp</name>
    <dbReference type="NCBI Taxonomy" id="201089"/>
    <lineage>
        <taxon>Bacteria</taxon>
        <taxon>Pseudomonadati</taxon>
        <taxon>Thermodesulfobacteriota</taxon>
        <taxon>Desulfobacteria</taxon>
        <taxon>Desulfobacterales</taxon>
        <taxon>Desulfobacteriaceae</taxon>
        <taxon>Desulfobacterium</taxon>
        <taxon>environmental samples</taxon>
    </lineage>
</organism>
<name>E1YCF8_9BACT</name>
<dbReference type="InterPro" id="IPR003010">
    <property type="entry name" value="C-N_Hydrolase"/>
</dbReference>
<feature type="domain" description="CN hydrolase" evidence="2">
    <location>
        <begin position="4"/>
        <end position="244"/>
    </location>
</feature>
<evidence type="ECO:0000259" key="2">
    <source>
        <dbReference type="PROSITE" id="PS50263"/>
    </source>
</evidence>
<dbReference type="SUPFAM" id="SSF56317">
    <property type="entry name" value="Carbon-nitrogen hydrolase"/>
    <property type="match status" value="1"/>
</dbReference>
<evidence type="ECO:0000256" key="1">
    <source>
        <dbReference type="ARBA" id="ARBA00022801"/>
    </source>
</evidence>
<dbReference type="PROSITE" id="PS50263">
    <property type="entry name" value="CN_HYDROLASE"/>
    <property type="match status" value="1"/>
</dbReference>
<sequence>MKDIRIAAVISHSKTYDVDRNLSCLEKWLKQAKDTGVRIVCFPELNISGYVIDEKIAETAEEIPGRISNKLSEYSLKYNIVILAGMIEKDKNDRIYSSHLVAKTDGDIGVYRKLHIAPNEKELFFEGDKVPIFEAEGIKFGIQLCYDAHFPELSTRMALMGADIIFIPHASPRKTHDEKLKSWLRHLCARAFDNGLFIVACNQCGVNSAGLFFPGTGVIINPSGIVMEKYTSENEGMLVSDLKTRDLDMVRNHKMRYFLPNRRPELY</sequence>
<dbReference type="InterPro" id="IPR050345">
    <property type="entry name" value="Aliph_Amidase/BUP"/>
</dbReference>
<gene>
    <name evidence="3" type="ORF">N47_G35760</name>
</gene>
<proteinExistence type="predicted"/>
<dbReference type="AlphaFoldDB" id="E1YCF8"/>
<protein>
    <recommendedName>
        <fullName evidence="2">CN hydrolase domain-containing protein</fullName>
    </recommendedName>
</protein>
<dbReference type="EMBL" id="FR695868">
    <property type="protein sequence ID" value="CBX28252.1"/>
    <property type="molecule type" value="Genomic_DNA"/>
</dbReference>
<reference evidence="3" key="1">
    <citation type="journal article" date="2011" name="Environ. Microbiol.">
        <title>Genomic insights into the metabolic potential of the polycyclic aromatic hydrocarbon degrading sulfate-reducing Deltaproteobacterium N47.</title>
        <authorList>
            <person name="Bergmann F."/>
            <person name="Selesi D."/>
            <person name="Weinmaier T."/>
            <person name="Tischler P."/>
            <person name="Rattei T."/>
            <person name="Meckenstock R.U."/>
        </authorList>
    </citation>
    <scope>NUCLEOTIDE SEQUENCE</scope>
</reference>
<keyword evidence="1" id="KW-0378">Hydrolase</keyword>